<evidence type="ECO:0000313" key="9">
    <source>
        <dbReference type="EMBL" id="TSJ76569.1"/>
    </source>
</evidence>
<evidence type="ECO:0000256" key="2">
    <source>
        <dbReference type="ARBA" id="ARBA00010145"/>
    </source>
</evidence>
<keyword evidence="5 8" id="KW-0812">Transmembrane</keyword>
<comment type="caution">
    <text evidence="9">The sequence shown here is derived from an EMBL/GenBank/DDBJ whole genome shotgun (WGS) entry which is preliminary data.</text>
</comment>
<dbReference type="RefSeq" id="WP_144230326.1">
    <property type="nucleotide sequence ID" value="NZ_CBCRVV010000004.1"/>
</dbReference>
<sequence>MPSYWQLLLLILPVFALIGVGAIMRRVRWLTSEADASLLKLVVNFLYPCLIFENVLGNAALRQPGNLLLAPLIGFATIAMGIYLSYYAARAIGLKQGEGLRTFAFSTGIYNYGYIALPLMVALFGPESVGVLLVHNVGCEAAIWTVGILMLAGLSLREGWRKLVNAPVFALFAAVLGNTMDLGRFIPDVAFNVIHMSAACAIPLGLMLIGATLMEYFQRPREMFDARVTLASSVLRLGVLPVLFLMLAKWLPVSDDLKRVIIVQAAMPAGILPLVIAKHYGGHSLTAVRVVIGTTVLGVFLIPLWLRLGLAWVM</sequence>
<evidence type="ECO:0000256" key="8">
    <source>
        <dbReference type="SAM" id="Phobius"/>
    </source>
</evidence>
<feature type="transmembrane region" description="Helical" evidence="8">
    <location>
        <begin position="132"/>
        <end position="156"/>
    </location>
</feature>
<keyword evidence="6 8" id="KW-1133">Transmembrane helix</keyword>
<dbReference type="PANTHER" id="PTHR36838:SF3">
    <property type="entry name" value="TRANSPORTER AUXIN EFFLUX CARRIER EC FAMILY"/>
    <property type="match status" value="1"/>
</dbReference>
<evidence type="ECO:0000313" key="10">
    <source>
        <dbReference type="Proteomes" id="UP000315648"/>
    </source>
</evidence>
<keyword evidence="4" id="KW-1003">Cell membrane</keyword>
<reference evidence="9 10" key="1">
    <citation type="submission" date="2019-07" db="EMBL/GenBank/DDBJ databases">
        <title>Description of 53C-WASEF.</title>
        <authorList>
            <person name="Pitt A."/>
            <person name="Hahn M.W."/>
        </authorList>
    </citation>
    <scope>NUCLEOTIDE SEQUENCE [LARGE SCALE GENOMIC DNA]</scope>
    <source>
        <strain evidence="9 10">53C-WASEF</strain>
    </source>
</reference>
<dbReference type="OrthoDB" id="9815385at2"/>
<protein>
    <submittedName>
        <fullName evidence="9">AEC family transporter</fullName>
    </submittedName>
</protein>
<evidence type="ECO:0000256" key="4">
    <source>
        <dbReference type="ARBA" id="ARBA00022475"/>
    </source>
</evidence>
<dbReference type="EMBL" id="VMBG01000002">
    <property type="protein sequence ID" value="TSJ76569.1"/>
    <property type="molecule type" value="Genomic_DNA"/>
</dbReference>
<evidence type="ECO:0000256" key="5">
    <source>
        <dbReference type="ARBA" id="ARBA00022692"/>
    </source>
</evidence>
<dbReference type="InterPro" id="IPR038770">
    <property type="entry name" value="Na+/solute_symporter_sf"/>
</dbReference>
<dbReference type="Pfam" id="PF03547">
    <property type="entry name" value="Mem_trans"/>
    <property type="match status" value="2"/>
</dbReference>
<feature type="transmembrane region" description="Helical" evidence="8">
    <location>
        <begin position="109"/>
        <end position="126"/>
    </location>
</feature>
<dbReference type="AlphaFoldDB" id="A0A556QIW3"/>
<feature type="transmembrane region" description="Helical" evidence="8">
    <location>
        <begin position="36"/>
        <end position="56"/>
    </location>
</feature>
<accession>A0A556QIW3</accession>
<feature type="transmembrane region" description="Helical" evidence="8">
    <location>
        <begin position="6"/>
        <end position="24"/>
    </location>
</feature>
<dbReference type="Gene3D" id="1.20.1530.20">
    <property type="match status" value="2"/>
</dbReference>
<feature type="transmembrane region" description="Helical" evidence="8">
    <location>
        <begin position="68"/>
        <end position="89"/>
    </location>
</feature>
<organism evidence="9 10">
    <name type="scientific">Rariglobus hedericola</name>
    <dbReference type="NCBI Taxonomy" id="2597822"/>
    <lineage>
        <taxon>Bacteria</taxon>
        <taxon>Pseudomonadati</taxon>
        <taxon>Verrucomicrobiota</taxon>
        <taxon>Opitutia</taxon>
        <taxon>Opitutales</taxon>
        <taxon>Opitutaceae</taxon>
        <taxon>Rariglobus</taxon>
    </lineage>
</organism>
<dbReference type="PANTHER" id="PTHR36838">
    <property type="entry name" value="AUXIN EFFLUX CARRIER FAMILY PROTEIN"/>
    <property type="match status" value="1"/>
</dbReference>
<dbReference type="GO" id="GO:0055085">
    <property type="term" value="P:transmembrane transport"/>
    <property type="evidence" value="ECO:0007669"/>
    <property type="project" value="InterPro"/>
</dbReference>
<proteinExistence type="inferred from homology"/>
<comment type="similarity">
    <text evidence="2">Belongs to the auxin efflux carrier (TC 2.A.69) family.</text>
</comment>
<dbReference type="InterPro" id="IPR004776">
    <property type="entry name" value="Mem_transp_PIN-like"/>
</dbReference>
<evidence type="ECO:0000256" key="1">
    <source>
        <dbReference type="ARBA" id="ARBA00004651"/>
    </source>
</evidence>
<evidence type="ECO:0000256" key="7">
    <source>
        <dbReference type="ARBA" id="ARBA00023136"/>
    </source>
</evidence>
<gene>
    <name evidence="9" type="ORF">FPL22_10585</name>
</gene>
<keyword evidence="7 8" id="KW-0472">Membrane</keyword>
<feature type="transmembrane region" description="Helical" evidence="8">
    <location>
        <begin position="193"/>
        <end position="216"/>
    </location>
</feature>
<evidence type="ECO:0000256" key="3">
    <source>
        <dbReference type="ARBA" id="ARBA00022448"/>
    </source>
</evidence>
<feature type="transmembrane region" description="Helical" evidence="8">
    <location>
        <begin position="287"/>
        <end position="306"/>
    </location>
</feature>
<keyword evidence="3" id="KW-0813">Transport</keyword>
<evidence type="ECO:0000256" key="6">
    <source>
        <dbReference type="ARBA" id="ARBA00022989"/>
    </source>
</evidence>
<dbReference type="Proteomes" id="UP000315648">
    <property type="component" value="Unassembled WGS sequence"/>
</dbReference>
<comment type="subcellular location">
    <subcellularLocation>
        <location evidence="1">Cell membrane</location>
        <topology evidence="1">Multi-pass membrane protein</topology>
    </subcellularLocation>
</comment>
<feature type="transmembrane region" description="Helical" evidence="8">
    <location>
        <begin position="260"/>
        <end position="280"/>
    </location>
</feature>
<keyword evidence="10" id="KW-1185">Reference proteome</keyword>
<dbReference type="GO" id="GO:0005886">
    <property type="term" value="C:plasma membrane"/>
    <property type="evidence" value="ECO:0007669"/>
    <property type="project" value="UniProtKB-SubCell"/>
</dbReference>
<name>A0A556QIW3_9BACT</name>
<feature type="transmembrane region" description="Helical" evidence="8">
    <location>
        <begin position="228"/>
        <end position="248"/>
    </location>
</feature>